<dbReference type="AlphaFoldDB" id="A0AAV2KY21"/>
<dbReference type="InterPro" id="IPR036757">
    <property type="entry name" value="TFR-like_dimer_dom_sf"/>
</dbReference>
<protein>
    <submittedName>
        <fullName evidence="1">Uncharacterized protein</fullName>
    </submittedName>
</protein>
<organism evidence="1 2">
    <name type="scientific">Knipowitschia caucasica</name>
    <name type="common">Caucasian dwarf goby</name>
    <name type="synonym">Pomatoschistus caucasicus</name>
    <dbReference type="NCBI Taxonomy" id="637954"/>
    <lineage>
        <taxon>Eukaryota</taxon>
        <taxon>Metazoa</taxon>
        <taxon>Chordata</taxon>
        <taxon>Craniata</taxon>
        <taxon>Vertebrata</taxon>
        <taxon>Euteleostomi</taxon>
        <taxon>Actinopterygii</taxon>
        <taxon>Neopterygii</taxon>
        <taxon>Teleostei</taxon>
        <taxon>Neoteleostei</taxon>
        <taxon>Acanthomorphata</taxon>
        <taxon>Gobiaria</taxon>
        <taxon>Gobiiformes</taxon>
        <taxon>Gobioidei</taxon>
        <taxon>Gobiidae</taxon>
        <taxon>Gobiinae</taxon>
        <taxon>Knipowitschia</taxon>
    </lineage>
</organism>
<evidence type="ECO:0000313" key="2">
    <source>
        <dbReference type="Proteomes" id="UP001497482"/>
    </source>
</evidence>
<gene>
    <name evidence="1" type="ORF">KC01_LOCUS22241</name>
</gene>
<dbReference type="EMBL" id="OZ035824">
    <property type="protein sequence ID" value="CAL1593089.1"/>
    <property type="molecule type" value="Genomic_DNA"/>
</dbReference>
<sequence length="187" mass="20867">MTAEAILRLVNDPVLPFFTLDIVLDIQNKLRDKSSVPPALLVAASSLRDHAAFFQSEVMRPANDPKERDPAHVRMLNDVLKDMEKSFILPHAPPGVYRNLLYSLPGSPPRFSILRFSDDSSILFCNNAKSHIMTTSGSLEVPGSLSYDSCSSSRDQDLELILAAVRSADRLICFGQELFENYPSERK</sequence>
<accession>A0AAV2KY21</accession>
<proteinExistence type="predicted"/>
<name>A0AAV2KY21_KNICA</name>
<reference evidence="1 2" key="1">
    <citation type="submission" date="2024-04" db="EMBL/GenBank/DDBJ databases">
        <authorList>
            <person name="Waldvogel A.-M."/>
            <person name="Schoenle A."/>
        </authorList>
    </citation>
    <scope>NUCLEOTIDE SEQUENCE [LARGE SCALE GENOMIC DNA]</scope>
</reference>
<evidence type="ECO:0000313" key="1">
    <source>
        <dbReference type="EMBL" id="CAL1593089.1"/>
    </source>
</evidence>
<dbReference type="Proteomes" id="UP001497482">
    <property type="component" value="Chromosome 2"/>
</dbReference>
<dbReference type="Gene3D" id="1.20.930.40">
    <property type="entry name" value="Transferrin receptor-like, dimerisation domain"/>
    <property type="match status" value="1"/>
</dbReference>
<keyword evidence="2" id="KW-1185">Reference proteome</keyword>
<dbReference type="SUPFAM" id="SSF47672">
    <property type="entry name" value="Transferrin receptor-like dimerisation domain"/>
    <property type="match status" value="1"/>
</dbReference>